<evidence type="ECO:0000256" key="2">
    <source>
        <dbReference type="ARBA" id="ARBA00022679"/>
    </source>
</evidence>
<feature type="binding site" evidence="9">
    <location>
        <begin position="41"/>
        <end position="45"/>
    </location>
    <ligand>
        <name>4-amino-2-methyl-5-(diphosphooxymethyl)pyrimidine</name>
        <dbReference type="ChEBI" id="CHEBI:57841"/>
    </ligand>
</feature>
<keyword evidence="4 9" id="KW-0460">Magnesium</keyword>
<evidence type="ECO:0000256" key="6">
    <source>
        <dbReference type="ARBA" id="ARBA00047334"/>
    </source>
</evidence>
<comment type="pathway">
    <text evidence="1 9 11">Cofactor biosynthesis; thiamine diphosphate biosynthesis; thiamine phosphate from 4-amino-2-methyl-5-diphosphomethylpyrimidine and 4-methyl-5-(2-phosphoethyl)-thiazole: step 1/1.</text>
</comment>
<accession>A0ABW2Q2M1</accession>
<evidence type="ECO:0000256" key="3">
    <source>
        <dbReference type="ARBA" id="ARBA00022723"/>
    </source>
</evidence>
<feature type="domain" description="Thiamine phosphate synthase/TenI" evidence="12">
    <location>
        <begin position="10"/>
        <end position="191"/>
    </location>
</feature>
<evidence type="ECO:0000256" key="5">
    <source>
        <dbReference type="ARBA" id="ARBA00022977"/>
    </source>
</evidence>
<feature type="binding site" evidence="9">
    <location>
        <position position="93"/>
    </location>
    <ligand>
        <name>Mg(2+)</name>
        <dbReference type="ChEBI" id="CHEBI:18420"/>
    </ligand>
</feature>
<dbReference type="Pfam" id="PF02581">
    <property type="entry name" value="TMP-TENI"/>
    <property type="match status" value="1"/>
</dbReference>
<feature type="binding site" evidence="9">
    <location>
        <position position="74"/>
    </location>
    <ligand>
        <name>Mg(2+)</name>
        <dbReference type="ChEBI" id="CHEBI:18420"/>
    </ligand>
</feature>
<reference evidence="14" key="1">
    <citation type="journal article" date="2019" name="Int. J. Syst. Evol. Microbiol.">
        <title>The Global Catalogue of Microorganisms (GCM) 10K type strain sequencing project: providing services to taxonomists for standard genome sequencing and annotation.</title>
        <authorList>
            <consortium name="The Broad Institute Genomics Platform"/>
            <consortium name="The Broad Institute Genome Sequencing Center for Infectious Disease"/>
            <person name="Wu L."/>
            <person name="Ma J."/>
        </authorList>
    </citation>
    <scope>NUCLEOTIDE SEQUENCE [LARGE SCALE GENOMIC DNA]</scope>
    <source>
        <strain evidence="14">CGMCC 1.16305</strain>
    </source>
</reference>
<dbReference type="InterPro" id="IPR034291">
    <property type="entry name" value="TMP_synthase"/>
</dbReference>
<comment type="similarity">
    <text evidence="9 10">Belongs to the thiamine-phosphate synthase family.</text>
</comment>
<dbReference type="PANTHER" id="PTHR20857">
    <property type="entry name" value="THIAMINE-PHOSPHATE PYROPHOSPHORYLASE"/>
    <property type="match status" value="1"/>
</dbReference>
<evidence type="ECO:0000256" key="11">
    <source>
        <dbReference type="RuleBase" id="RU004253"/>
    </source>
</evidence>
<proteinExistence type="inferred from homology"/>
<comment type="function">
    <text evidence="9">Condenses 4-methyl-5-(beta-hydroxyethyl)thiazole monophosphate (THZ-P) and 2-methyl-4-amino-5-hydroxymethyl pyrimidine pyrophosphate (HMP-PP) to form thiamine monophosphate (TMP).</text>
</comment>
<dbReference type="InterPro" id="IPR013785">
    <property type="entry name" value="Aldolase_TIM"/>
</dbReference>
<feature type="binding site" evidence="9">
    <location>
        <begin position="138"/>
        <end position="140"/>
    </location>
    <ligand>
        <name>2-[(2R,5Z)-2-carboxy-4-methylthiazol-5(2H)-ylidene]ethyl phosphate</name>
        <dbReference type="ChEBI" id="CHEBI:62899"/>
    </ligand>
</feature>
<name>A0ABW2Q2M1_9BACL</name>
<organism evidence="13 14">
    <name type="scientific">Scopulibacillus cellulosilyticus</name>
    <dbReference type="NCBI Taxonomy" id="2665665"/>
    <lineage>
        <taxon>Bacteria</taxon>
        <taxon>Bacillati</taxon>
        <taxon>Bacillota</taxon>
        <taxon>Bacilli</taxon>
        <taxon>Bacillales</taxon>
        <taxon>Sporolactobacillaceae</taxon>
        <taxon>Scopulibacillus</taxon>
    </lineage>
</organism>
<feature type="binding site" evidence="9">
    <location>
        <position position="73"/>
    </location>
    <ligand>
        <name>4-amino-2-methyl-5-(diphosphooxymethyl)pyrimidine</name>
        <dbReference type="ChEBI" id="CHEBI:57841"/>
    </ligand>
</feature>
<dbReference type="NCBIfam" id="TIGR00693">
    <property type="entry name" value="thiE"/>
    <property type="match status" value="1"/>
</dbReference>
<keyword evidence="2 9" id="KW-0808">Transferase</keyword>
<comment type="caution">
    <text evidence="13">The sequence shown here is derived from an EMBL/GenBank/DDBJ whole genome shotgun (WGS) entry which is preliminary data.</text>
</comment>
<evidence type="ECO:0000256" key="10">
    <source>
        <dbReference type="RuleBase" id="RU003826"/>
    </source>
</evidence>
<comment type="catalytic activity">
    <reaction evidence="8 9 10">
        <text>2-[(2R,5Z)-2-carboxy-4-methylthiazol-5(2H)-ylidene]ethyl phosphate + 4-amino-2-methyl-5-(diphosphooxymethyl)pyrimidine + 2 H(+) = thiamine phosphate + CO2 + diphosphate</text>
        <dbReference type="Rhea" id="RHEA:47844"/>
        <dbReference type="ChEBI" id="CHEBI:15378"/>
        <dbReference type="ChEBI" id="CHEBI:16526"/>
        <dbReference type="ChEBI" id="CHEBI:33019"/>
        <dbReference type="ChEBI" id="CHEBI:37575"/>
        <dbReference type="ChEBI" id="CHEBI:57841"/>
        <dbReference type="ChEBI" id="CHEBI:62899"/>
        <dbReference type="EC" id="2.5.1.3"/>
    </reaction>
</comment>
<dbReference type="RefSeq" id="WP_380966689.1">
    <property type="nucleotide sequence ID" value="NZ_JBHTCO010000017.1"/>
</dbReference>
<sequence length="215" mass="23430">MANQNVDYRVYLVTENYDSGHHNQYMKKIKEALDGGISLLQLRAKHESSKVFYELAKELRDTAASYHVPLIINDRVDIALALDADGIHVGQDDLPASIVREIIGPDKILGVSCSTVEEAVKAEQDGADYLGVGSVFRTKTKGDATLIELDELTRIKEKVSIPVVAIGGITQDNVKELLDRNVDGVAVVSAILSQTDVKKAAEKLNDKMKKAGSLL</sequence>
<evidence type="ECO:0000256" key="9">
    <source>
        <dbReference type="HAMAP-Rule" id="MF_00097"/>
    </source>
</evidence>
<protein>
    <recommendedName>
        <fullName evidence="9">Thiamine-phosphate synthase</fullName>
        <shortName evidence="9">TP synthase</shortName>
        <shortName evidence="9">TPS</shortName>
        <ecNumber evidence="9">2.5.1.3</ecNumber>
    </recommendedName>
    <alternativeName>
        <fullName evidence="9">Thiamine-phosphate pyrophosphorylase</fullName>
        <shortName evidence="9">TMP pyrophosphorylase</shortName>
        <shortName evidence="9">TMP-PPase</shortName>
    </alternativeName>
</protein>
<dbReference type="HAMAP" id="MF_00097">
    <property type="entry name" value="TMP_synthase"/>
    <property type="match status" value="1"/>
</dbReference>
<evidence type="ECO:0000313" key="13">
    <source>
        <dbReference type="EMBL" id="MFC7393893.1"/>
    </source>
</evidence>
<feature type="binding site" evidence="9">
    <location>
        <position position="112"/>
    </location>
    <ligand>
        <name>4-amino-2-methyl-5-(diphosphooxymethyl)pyrimidine</name>
        <dbReference type="ChEBI" id="CHEBI:57841"/>
    </ligand>
</feature>
<keyword evidence="14" id="KW-1185">Reference proteome</keyword>
<feature type="binding site" evidence="9">
    <location>
        <position position="168"/>
    </location>
    <ligand>
        <name>2-[(2R,5Z)-2-carboxy-4-methylthiazol-5(2H)-ylidene]ethyl phosphate</name>
        <dbReference type="ChEBI" id="CHEBI:62899"/>
    </ligand>
</feature>
<dbReference type="InterPro" id="IPR022998">
    <property type="entry name" value="ThiamineP_synth_TenI"/>
</dbReference>
<gene>
    <name evidence="9 13" type="primary">thiE</name>
    <name evidence="13" type="ORF">ACFQRG_13105</name>
</gene>
<dbReference type="Proteomes" id="UP001596505">
    <property type="component" value="Unassembled WGS sequence"/>
</dbReference>
<dbReference type="InterPro" id="IPR036206">
    <property type="entry name" value="ThiamineP_synth_sf"/>
</dbReference>
<keyword evidence="5 9" id="KW-0784">Thiamine biosynthesis</keyword>
<comment type="catalytic activity">
    <reaction evidence="7 9 10">
        <text>2-(2-carboxy-4-methylthiazol-5-yl)ethyl phosphate + 4-amino-2-methyl-5-(diphosphooxymethyl)pyrimidine + 2 H(+) = thiamine phosphate + CO2 + diphosphate</text>
        <dbReference type="Rhea" id="RHEA:47848"/>
        <dbReference type="ChEBI" id="CHEBI:15378"/>
        <dbReference type="ChEBI" id="CHEBI:16526"/>
        <dbReference type="ChEBI" id="CHEBI:33019"/>
        <dbReference type="ChEBI" id="CHEBI:37575"/>
        <dbReference type="ChEBI" id="CHEBI:57841"/>
        <dbReference type="ChEBI" id="CHEBI:62890"/>
        <dbReference type="EC" id="2.5.1.3"/>
    </reaction>
</comment>
<feature type="binding site" evidence="9">
    <location>
        <position position="141"/>
    </location>
    <ligand>
        <name>4-amino-2-methyl-5-(diphosphooxymethyl)pyrimidine</name>
        <dbReference type="ChEBI" id="CHEBI:57841"/>
    </ligand>
</feature>
<comment type="cofactor">
    <cofactor evidence="9">
        <name>Mg(2+)</name>
        <dbReference type="ChEBI" id="CHEBI:18420"/>
    </cofactor>
    <text evidence="9">Binds 1 Mg(2+) ion per subunit.</text>
</comment>
<dbReference type="EMBL" id="JBHTCO010000017">
    <property type="protein sequence ID" value="MFC7393893.1"/>
    <property type="molecule type" value="Genomic_DNA"/>
</dbReference>
<evidence type="ECO:0000313" key="14">
    <source>
        <dbReference type="Proteomes" id="UP001596505"/>
    </source>
</evidence>
<dbReference type="GO" id="GO:0004789">
    <property type="term" value="F:thiamine-phosphate diphosphorylase activity"/>
    <property type="evidence" value="ECO:0007669"/>
    <property type="project" value="UniProtKB-EC"/>
</dbReference>
<comment type="catalytic activity">
    <reaction evidence="6 9 10">
        <text>4-methyl-5-(2-phosphooxyethyl)-thiazole + 4-amino-2-methyl-5-(diphosphooxymethyl)pyrimidine + H(+) = thiamine phosphate + diphosphate</text>
        <dbReference type="Rhea" id="RHEA:22328"/>
        <dbReference type="ChEBI" id="CHEBI:15378"/>
        <dbReference type="ChEBI" id="CHEBI:33019"/>
        <dbReference type="ChEBI" id="CHEBI:37575"/>
        <dbReference type="ChEBI" id="CHEBI:57841"/>
        <dbReference type="ChEBI" id="CHEBI:58296"/>
        <dbReference type="EC" id="2.5.1.3"/>
    </reaction>
</comment>
<evidence type="ECO:0000256" key="4">
    <source>
        <dbReference type="ARBA" id="ARBA00022842"/>
    </source>
</evidence>
<dbReference type="Gene3D" id="3.20.20.70">
    <property type="entry name" value="Aldolase class I"/>
    <property type="match status" value="1"/>
</dbReference>
<dbReference type="CDD" id="cd00564">
    <property type="entry name" value="TMP_TenI"/>
    <property type="match status" value="1"/>
</dbReference>
<evidence type="ECO:0000256" key="7">
    <source>
        <dbReference type="ARBA" id="ARBA00047851"/>
    </source>
</evidence>
<keyword evidence="3 9" id="KW-0479">Metal-binding</keyword>
<evidence type="ECO:0000256" key="8">
    <source>
        <dbReference type="ARBA" id="ARBA00047883"/>
    </source>
</evidence>
<dbReference type="SUPFAM" id="SSF51391">
    <property type="entry name" value="Thiamin phosphate synthase"/>
    <property type="match status" value="1"/>
</dbReference>
<dbReference type="PANTHER" id="PTHR20857:SF15">
    <property type="entry name" value="THIAMINE-PHOSPHATE SYNTHASE"/>
    <property type="match status" value="1"/>
</dbReference>
<dbReference type="EC" id="2.5.1.3" evidence="9"/>
<feature type="binding site" evidence="9">
    <location>
        <begin position="188"/>
        <end position="189"/>
    </location>
    <ligand>
        <name>2-[(2R,5Z)-2-carboxy-4-methylthiazol-5(2H)-ylidene]ethyl phosphate</name>
        <dbReference type="ChEBI" id="CHEBI:62899"/>
    </ligand>
</feature>
<evidence type="ECO:0000256" key="1">
    <source>
        <dbReference type="ARBA" id="ARBA00005165"/>
    </source>
</evidence>
<evidence type="ECO:0000259" key="12">
    <source>
        <dbReference type="Pfam" id="PF02581"/>
    </source>
</evidence>